<feature type="domain" description="AAA+ ATPase" evidence="3">
    <location>
        <begin position="190"/>
        <end position="324"/>
    </location>
</feature>
<dbReference type="Pfam" id="PF19568">
    <property type="entry name" value="Spore_III_AA"/>
    <property type="match status" value="1"/>
</dbReference>
<gene>
    <name evidence="4" type="ORF">FNV43_RR19212</name>
</gene>
<keyword evidence="2" id="KW-0067">ATP-binding</keyword>
<evidence type="ECO:0000256" key="1">
    <source>
        <dbReference type="ARBA" id="ARBA00022741"/>
    </source>
</evidence>
<dbReference type="Gene3D" id="3.40.50.300">
    <property type="entry name" value="P-loop containing nucleotide triphosphate hydrolases"/>
    <property type="match status" value="1"/>
</dbReference>
<evidence type="ECO:0000259" key="3">
    <source>
        <dbReference type="SMART" id="SM00382"/>
    </source>
</evidence>
<organism evidence="4 5">
    <name type="scientific">Rhamnella rubrinervis</name>
    <dbReference type="NCBI Taxonomy" id="2594499"/>
    <lineage>
        <taxon>Eukaryota</taxon>
        <taxon>Viridiplantae</taxon>
        <taxon>Streptophyta</taxon>
        <taxon>Embryophyta</taxon>
        <taxon>Tracheophyta</taxon>
        <taxon>Spermatophyta</taxon>
        <taxon>Magnoliopsida</taxon>
        <taxon>eudicotyledons</taxon>
        <taxon>Gunneridae</taxon>
        <taxon>Pentapetalae</taxon>
        <taxon>rosids</taxon>
        <taxon>fabids</taxon>
        <taxon>Rosales</taxon>
        <taxon>Rhamnaceae</taxon>
        <taxon>rhamnoid group</taxon>
        <taxon>Rhamneae</taxon>
        <taxon>Rhamnella</taxon>
    </lineage>
</organism>
<dbReference type="AlphaFoldDB" id="A0A8K0E651"/>
<evidence type="ECO:0000256" key="2">
    <source>
        <dbReference type="ARBA" id="ARBA00022840"/>
    </source>
</evidence>
<dbReference type="CDD" id="cd00009">
    <property type="entry name" value="AAA"/>
    <property type="match status" value="1"/>
</dbReference>
<evidence type="ECO:0000313" key="5">
    <source>
        <dbReference type="Proteomes" id="UP000796880"/>
    </source>
</evidence>
<dbReference type="InterPro" id="IPR027417">
    <property type="entry name" value="P-loop_NTPase"/>
</dbReference>
<dbReference type="InterPro" id="IPR003593">
    <property type="entry name" value="AAA+_ATPase"/>
</dbReference>
<dbReference type="SUPFAM" id="SSF52540">
    <property type="entry name" value="P-loop containing nucleoside triphosphate hydrolases"/>
    <property type="match status" value="1"/>
</dbReference>
<dbReference type="PANTHER" id="PTHR20953:SF13">
    <property type="entry name" value="EXPRESSED PROTEIN"/>
    <property type="match status" value="1"/>
</dbReference>
<dbReference type="OrthoDB" id="26838at2759"/>
<dbReference type="Proteomes" id="UP000796880">
    <property type="component" value="Unassembled WGS sequence"/>
</dbReference>
<protein>
    <recommendedName>
        <fullName evidence="3">AAA+ ATPase domain-containing protein</fullName>
    </recommendedName>
</protein>
<dbReference type="GO" id="GO:0005524">
    <property type="term" value="F:ATP binding"/>
    <property type="evidence" value="ECO:0007669"/>
    <property type="project" value="UniProtKB-KW"/>
</dbReference>
<accession>A0A8K0E651</accession>
<evidence type="ECO:0000313" key="4">
    <source>
        <dbReference type="EMBL" id="KAF3440926.1"/>
    </source>
</evidence>
<keyword evidence="1" id="KW-0547">Nucleotide-binding</keyword>
<sequence>MMGASSTATRSLSSSTKPSVCGIFRSNSLVRLNCSSFNANQCCLFPLRRPGVSLYQASPDPIAHPAVQEQHELHSFLQILPCDLRDNLLNEPKRSQLLEVILDLGRLPEARYLDELGGQYLGSTMVSQKELEYTQNAVGDFGEDNRAGIEGTLHRISAIRSRKGMIVGLTCRFGRAVNGQIDMVYDLLQYGKSILFVGRPGVGKTTVIREIACVLSDEFRKRVVIVDTSNEIGGDGNIPHAAIGGARRIQVPELSLQYKVMIEAVENHMPEVIIVDEIGTKAEAHACRSIAERGVMLIGTAHGIQLDNIIKNPALSDLIGGVETVTLGDAEAKDRNCRKSTLERRALPTFDFVVEMRERNYWVTHQTQKSVDLLLRGKAPQVEIRKRDKKSKVVIERSTSYEACDT</sequence>
<keyword evidence="5" id="KW-1185">Reference proteome</keyword>
<proteinExistence type="predicted"/>
<dbReference type="EMBL" id="VOIH02000008">
    <property type="protein sequence ID" value="KAF3440926.1"/>
    <property type="molecule type" value="Genomic_DNA"/>
</dbReference>
<reference evidence="4" key="1">
    <citation type="submission" date="2020-03" db="EMBL/GenBank/DDBJ databases">
        <title>A high-quality chromosome-level genome assembly of a woody plant with both climbing and erect habits, Rhamnella rubrinervis.</title>
        <authorList>
            <person name="Lu Z."/>
            <person name="Yang Y."/>
            <person name="Zhu X."/>
            <person name="Sun Y."/>
        </authorList>
    </citation>
    <scope>NUCLEOTIDE SEQUENCE</scope>
    <source>
        <strain evidence="4">BYM</strain>
        <tissue evidence="4">Leaf</tissue>
    </source>
</reference>
<dbReference type="SMART" id="SM00382">
    <property type="entry name" value="AAA"/>
    <property type="match status" value="1"/>
</dbReference>
<name>A0A8K0E651_9ROSA</name>
<comment type="caution">
    <text evidence="4">The sequence shown here is derived from an EMBL/GenBank/DDBJ whole genome shotgun (WGS) entry which is preliminary data.</text>
</comment>
<dbReference type="PANTHER" id="PTHR20953">
    <property type="entry name" value="KINASE-RELATED"/>
    <property type="match status" value="1"/>
</dbReference>
<dbReference type="InterPro" id="IPR045735">
    <property type="entry name" value="Spore_III_AA_AAA+_ATPase"/>
</dbReference>